<evidence type="ECO:0000256" key="2">
    <source>
        <dbReference type="ARBA" id="ARBA00006386"/>
    </source>
</evidence>
<dbReference type="PANTHER" id="PTHR42775:SF1">
    <property type="entry name" value="PERMEASE RV2963-RELATED"/>
    <property type="match status" value="1"/>
</dbReference>
<gene>
    <name evidence="8" type="ORF">BK663_04270</name>
</gene>
<keyword evidence="6 7" id="KW-0472">Membrane</keyword>
<evidence type="ECO:0000256" key="7">
    <source>
        <dbReference type="SAM" id="Phobius"/>
    </source>
</evidence>
<sequence>MSDNTTLTQGIQAFFEFLLMDGALLIGLFLLVTWFVVMLQQRMPFQATQGSLLGSSGWRSAFAASVGGVITPFCSCSTIPVLSGMLRAGVGFVPSFAFLVASPVVNEGVFILLFLTVGFVPGAVFIIGGLALTSAAGVVAGRLGLARHVTIAPAPKSSAAFLGQGIRTWPGWQPASRFAWLAARQELRTVAPYLLIGLFIGGLIYGAVPKDTLMSLVDRLPAGWLYLACALVGVPLYISPIAALPIGFALIEKGFPVGPLVTFLVAAIGTSPPEIMLLFRLFKLPLVIAHTLTVIVCALVLGLAVALVL</sequence>
<reference evidence="8 9" key="1">
    <citation type="submission" date="2016-10" db="EMBL/GenBank/DDBJ databases">
        <title>Comparative genome analysis of multiple Pseudomonas spp. focuses on biocontrol and plant growth promoting traits.</title>
        <authorList>
            <person name="Tao X.-Y."/>
            <person name="Taylor C.G."/>
        </authorList>
    </citation>
    <scope>NUCLEOTIDE SEQUENCE [LARGE SCALE GENOMIC DNA]</scope>
    <source>
        <strain evidence="8 9">48C10</strain>
    </source>
</reference>
<keyword evidence="5 7" id="KW-1133">Transmembrane helix</keyword>
<evidence type="ECO:0000256" key="6">
    <source>
        <dbReference type="ARBA" id="ARBA00023136"/>
    </source>
</evidence>
<evidence type="ECO:0000256" key="5">
    <source>
        <dbReference type="ARBA" id="ARBA00022989"/>
    </source>
</evidence>
<feature type="transmembrane region" description="Helical" evidence="7">
    <location>
        <begin position="224"/>
        <end position="251"/>
    </location>
</feature>
<evidence type="ECO:0000313" key="8">
    <source>
        <dbReference type="EMBL" id="RON30524.1"/>
    </source>
</evidence>
<dbReference type="InterPro" id="IPR053166">
    <property type="entry name" value="UPF0718_permease"/>
</dbReference>
<proteinExistence type="inferred from homology"/>
<dbReference type="AlphaFoldDB" id="A0A423IYM7"/>
<comment type="caution">
    <text evidence="8">The sequence shown here is derived from an EMBL/GenBank/DDBJ whole genome shotgun (WGS) entry which is preliminary data.</text>
</comment>
<dbReference type="PANTHER" id="PTHR42775">
    <property type="entry name" value="PERMEASE RV2963-RELATED"/>
    <property type="match status" value="1"/>
</dbReference>
<dbReference type="Proteomes" id="UP000284168">
    <property type="component" value="Unassembled WGS sequence"/>
</dbReference>
<evidence type="ECO:0000256" key="4">
    <source>
        <dbReference type="ARBA" id="ARBA00022692"/>
    </source>
</evidence>
<feature type="transmembrane region" description="Helical" evidence="7">
    <location>
        <begin position="112"/>
        <end position="140"/>
    </location>
</feature>
<name>A0A423IYM7_9PSED</name>
<keyword evidence="3" id="KW-1003">Cell membrane</keyword>
<protein>
    <recommendedName>
        <fullName evidence="10">Permease</fullName>
    </recommendedName>
</protein>
<comment type="subcellular location">
    <subcellularLocation>
        <location evidence="1">Cell membrane</location>
        <topology evidence="1">Multi-pass membrane protein</topology>
    </subcellularLocation>
</comment>
<evidence type="ECO:0000313" key="9">
    <source>
        <dbReference type="Proteomes" id="UP000284168"/>
    </source>
</evidence>
<evidence type="ECO:0000256" key="3">
    <source>
        <dbReference type="ARBA" id="ARBA00022475"/>
    </source>
</evidence>
<feature type="transmembrane region" description="Helical" evidence="7">
    <location>
        <begin position="257"/>
        <end position="279"/>
    </location>
</feature>
<dbReference type="GO" id="GO:0005886">
    <property type="term" value="C:plasma membrane"/>
    <property type="evidence" value="ECO:0007669"/>
    <property type="project" value="UniProtKB-SubCell"/>
</dbReference>
<dbReference type="RefSeq" id="WP_123719532.1">
    <property type="nucleotide sequence ID" value="NZ_MOBN01000012.1"/>
</dbReference>
<keyword evidence="4 7" id="KW-0812">Transmembrane</keyword>
<feature type="transmembrane region" description="Helical" evidence="7">
    <location>
        <begin position="190"/>
        <end position="208"/>
    </location>
</feature>
<comment type="similarity">
    <text evidence="2">Belongs to the UPF0718 family.</text>
</comment>
<dbReference type="Pfam" id="PF03773">
    <property type="entry name" value="ArsP_1"/>
    <property type="match status" value="1"/>
</dbReference>
<feature type="transmembrane region" description="Helical" evidence="7">
    <location>
        <begin position="60"/>
        <end position="82"/>
    </location>
</feature>
<feature type="transmembrane region" description="Helical" evidence="7">
    <location>
        <begin position="17"/>
        <end position="39"/>
    </location>
</feature>
<organism evidence="8 9">
    <name type="scientific">Pseudomonas lini</name>
    <dbReference type="NCBI Taxonomy" id="163011"/>
    <lineage>
        <taxon>Bacteria</taxon>
        <taxon>Pseudomonadati</taxon>
        <taxon>Pseudomonadota</taxon>
        <taxon>Gammaproteobacteria</taxon>
        <taxon>Pseudomonadales</taxon>
        <taxon>Pseudomonadaceae</taxon>
        <taxon>Pseudomonas</taxon>
    </lineage>
</organism>
<dbReference type="InterPro" id="IPR005524">
    <property type="entry name" value="DUF318"/>
</dbReference>
<dbReference type="EMBL" id="MOBN01000012">
    <property type="protein sequence ID" value="RON30524.1"/>
    <property type="molecule type" value="Genomic_DNA"/>
</dbReference>
<feature type="transmembrane region" description="Helical" evidence="7">
    <location>
        <begin position="286"/>
        <end position="308"/>
    </location>
</feature>
<evidence type="ECO:0008006" key="10">
    <source>
        <dbReference type="Google" id="ProtNLM"/>
    </source>
</evidence>
<evidence type="ECO:0000256" key="1">
    <source>
        <dbReference type="ARBA" id="ARBA00004651"/>
    </source>
</evidence>
<accession>A0A423IYM7</accession>